<dbReference type="GO" id="GO:0003700">
    <property type="term" value="F:DNA-binding transcription factor activity"/>
    <property type="evidence" value="ECO:0007669"/>
    <property type="project" value="TreeGrafter"/>
</dbReference>
<dbReference type="EMBL" id="PDOE01000013">
    <property type="protein sequence ID" value="RKL65657.1"/>
    <property type="molecule type" value="Genomic_DNA"/>
</dbReference>
<keyword evidence="5" id="KW-1185">Reference proteome</keyword>
<dbReference type="InterPro" id="IPR000944">
    <property type="entry name" value="Tscrpt_reg_Rrf2"/>
</dbReference>
<accession>A0A3A9JYT9</accession>
<evidence type="ECO:0000313" key="4">
    <source>
        <dbReference type="EMBL" id="RKL65657.1"/>
    </source>
</evidence>
<dbReference type="Proteomes" id="UP000281498">
    <property type="component" value="Unassembled WGS sequence"/>
</dbReference>
<evidence type="ECO:0000256" key="2">
    <source>
        <dbReference type="ARBA" id="ARBA00034078"/>
    </source>
</evidence>
<gene>
    <name evidence="4" type="ORF">CR203_19450</name>
</gene>
<evidence type="ECO:0000256" key="1">
    <source>
        <dbReference type="ARBA" id="ARBA00023125"/>
    </source>
</evidence>
<comment type="cofactor">
    <cofactor evidence="2">
        <name>[2Fe-2S] cluster</name>
        <dbReference type="ChEBI" id="CHEBI:190135"/>
    </cofactor>
</comment>
<dbReference type="Gene3D" id="1.10.10.10">
    <property type="entry name" value="Winged helix-like DNA-binding domain superfamily/Winged helix DNA-binding domain"/>
    <property type="match status" value="1"/>
</dbReference>
<dbReference type="SUPFAM" id="SSF46785">
    <property type="entry name" value="Winged helix' DNA-binding domain"/>
    <property type="match status" value="1"/>
</dbReference>
<dbReference type="PANTHER" id="PTHR33221:SF4">
    <property type="entry name" value="HTH-TYPE TRANSCRIPTIONAL REPRESSOR NSRR"/>
    <property type="match status" value="1"/>
</dbReference>
<dbReference type="PANTHER" id="PTHR33221">
    <property type="entry name" value="WINGED HELIX-TURN-HELIX TRANSCRIPTIONAL REGULATOR, RRF2 FAMILY"/>
    <property type="match status" value="1"/>
</dbReference>
<proteinExistence type="predicted"/>
<evidence type="ECO:0000313" key="5">
    <source>
        <dbReference type="Proteomes" id="UP000281498"/>
    </source>
</evidence>
<sequence>MQLTSFTDYTLRVLIYLGVQPEDKRSNIKEISDFYSISFNHLSKVVYELGKLGMVETVRGRNGGIKIAKKPSEINIGSLVRHTESPIEIVECFNEEKNTCKLNSACRLKGALKEALEAYLNVLDSYTLSDLLVNKEDIKQLLMK</sequence>
<dbReference type="OrthoDB" id="9795923at2"/>
<dbReference type="RefSeq" id="WP_110935964.1">
    <property type="nucleotide sequence ID" value="NZ_KZ614146.1"/>
</dbReference>
<dbReference type="InterPro" id="IPR036388">
    <property type="entry name" value="WH-like_DNA-bd_sf"/>
</dbReference>
<protein>
    <recommendedName>
        <fullName evidence="3">HTH-type transcriptional regulator NsrR</fullName>
    </recommendedName>
</protein>
<keyword evidence="1" id="KW-0238">DNA-binding</keyword>
<reference evidence="4 5" key="1">
    <citation type="submission" date="2017-10" db="EMBL/GenBank/DDBJ databases">
        <title>Bacillus sp. nov., a halophilic bacterium isolated from a Keqin Lake.</title>
        <authorList>
            <person name="Wang H."/>
        </authorList>
    </citation>
    <scope>NUCLEOTIDE SEQUENCE [LARGE SCALE GENOMIC DNA]</scope>
    <source>
        <strain evidence="4 5">KCTC 13187</strain>
    </source>
</reference>
<dbReference type="PROSITE" id="PS51197">
    <property type="entry name" value="HTH_RRF2_2"/>
    <property type="match status" value="1"/>
</dbReference>
<dbReference type="Pfam" id="PF02082">
    <property type="entry name" value="Rrf2"/>
    <property type="match status" value="1"/>
</dbReference>
<dbReference type="AlphaFoldDB" id="A0A3A9JYT9"/>
<comment type="caution">
    <text evidence="4">The sequence shown here is derived from an EMBL/GenBank/DDBJ whole genome shotgun (WGS) entry which is preliminary data.</text>
</comment>
<organism evidence="4 5">
    <name type="scientific">Salipaludibacillus neizhouensis</name>
    <dbReference type="NCBI Taxonomy" id="885475"/>
    <lineage>
        <taxon>Bacteria</taxon>
        <taxon>Bacillati</taxon>
        <taxon>Bacillota</taxon>
        <taxon>Bacilli</taxon>
        <taxon>Bacillales</taxon>
        <taxon>Bacillaceae</taxon>
    </lineage>
</organism>
<dbReference type="GO" id="GO:0003677">
    <property type="term" value="F:DNA binding"/>
    <property type="evidence" value="ECO:0007669"/>
    <property type="project" value="UniProtKB-KW"/>
</dbReference>
<dbReference type="InterPro" id="IPR036390">
    <property type="entry name" value="WH_DNA-bd_sf"/>
</dbReference>
<name>A0A3A9JYT9_9BACI</name>
<dbReference type="NCBIfam" id="TIGR00738">
    <property type="entry name" value="rrf2_super"/>
    <property type="match status" value="1"/>
</dbReference>
<evidence type="ECO:0000256" key="3">
    <source>
        <dbReference type="ARBA" id="ARBA00040173"/>
    </source>
</evidence>
<dbReference type="GO" id="GO:0005829">
    <property type="term" value="C:cytosol"/>
    <property type="evidence" value="ECO:0007669"/>
    <property type="project" value="TreeGrafter"/>
</dbReference>